<dbReference type="EMBL" id="GDHC01007665">
    <property type="protein sequence ID" value="JAQ10964.1"/>
    <property type="molecule type" value="Transcribed_RNA"/>
</dbReference>
<dbReference type="Gene3D" id="3.40.50.300">
    <property type="entry name" value="P-loop containing nucleotide triphosphate hydrolases"/>
    <property type="match status" value="1"/>
</dbReference>
<dbReference type="InterPro" id="IPR018627">
    <property type="entry name" value="ELP6"/>
</dbReference>
<dbReference type="GO" id="GO:0002098">
    <property type="term" value="P:tRNA wobble uridine modification"/>
    <property type="evidence" value="ECO:0007669"/>
    <property type="project" value="InterPro"/>
</dbReference>
<comment type="pathway">
    <text evidence="1">tRNA modification; 5-methoxycarbonylmethyl-2-thiouridine-tRNA biosynthesis.</text>
</comment>
<evidence type="ECO:0000256" key="3">
    <source>
        <dbReference type="ARBA" id="ARBA00020263"/>
    </source>
</evidence>
<sequence length="248" mass="27635">MASFIKGLELDKEDLRGKLVALKEEAGNDGSFCLSCLMWQCLSKHDNGLLLLAAQRPFNHYYHVGMKLGYNLMSQSKRAVVLELGKALAEGTDEAPFANIGTGEEDALKGLFIGLRQRLEELKSQCSHIYFIIDNLSSFLFLGFTSRQLTTLLHYLRTLASDSVTLVISVQTNHDDEEETQLSAYLCQVADVRLAVAPLRTGASQDVSGSIELSKKDASKIESWTKPMLYHYKLSERNVKIFLPGNIL</sequence>
<dbReference type="InterPro" id="IPR027417">
    <property type="entry name" value="P-loop_NTPase"/>
</dbReference>
<protein>
    <recommendedName>
        <fullName evidence="3">Elongator complex protein 6</fullName>
    </recommendedName>
</protein>
<dbReference type="Pfam" id="PF09807">
    <property type="entry name" value="ELP6"/>
    <property type="match status" value="1"/>
</dbReference>
<reference evidence="4" key="1">
    <citation type="journal article" date="2016" name="Gigascience">
        <title>De novo construction of an expanded transcriptome assembly for the western tarnished plant bug, Lygus hesperus.</title>
        <authorList>
            <person name="Tassone E.E."/>
            <person name="Geib S.M."/>
            <person name="Hall B."/>
            <person name="Fabrick J.A."/>
            <person name="Brent C.S."/>
            <person name="Hull J.J."/>
        </authorList>
    </citation>
    <scope>NUCLEOTIDE SEQUENCE</scope>
</reference>
<evidence type="ECO:0000256" key="2">
    <source>
        <dbReference type="ARBA" id="ARBA00008837"/>
    </source>
</evidence>
<gene>
    <name evidence="4" type="primary">ELP6</name>
    <name evidence="4" type="ORF">g.44273</name>
</gene>
<dbReference type="AlphaFoldDB" id="A0A146LT93"/>
<evidence type="ECO:0000313" key="4">
    <source>
        <dbReference type="EMBL" id="JAQ10964.1"/>
    </source>
</evidence>
<dbReference type="PANTHER" id="PTHR16184:SF6">
    <property type="entry name" value="ELONGATOR COMPLEX PROTEIN 6"/>
    <property type="match status" value="1"/>
</dbReference>
<evidence type="ECO:0000256" key="1">
    <source>
        <dbReference type="ARBA" id="ARBA00005043"/>
    </source>
</evidence>
<dbReference type="CDD" id="cd19495">
    <property type="entry name" value="Elp6"/>
    <property type="match status" value="1"/>
</dbReference>
<proteinExistence type="inferred from homology"/>
<name>A0A146LT93_LYGHE</name>
<dbReference type="UniPathway" id="UPA00988"/>
<comment type="similarity">
    <text evidence="2">Belongs to the ELP6 family.</text>
</comment>
<dbReference type="GO" id="GO:0033588">
    <property type="term" value="C:elongator holoenzyme complex"/>
    <property type="evidence" value="ECO:0007669"/>
    <property type="project" value="InterPro"/>
</dbReference>
<accession>A0A146LT93</accession>
<dbReference type="PANTHER" id="PTHR16184">
    <property type="entry name" value="ELONGATOR COMPLEX PROTEIN 6"/>
    <property type="match status" value="1"/>
</dbReference>
<organism evidence="4">
    <name type="scientific">Lygus hesperus</name>
    <name type="common">Western plant bug</name>
    <dbReference type="NCBI Taxonomy" id="30085"/>
    <lineage>
        <taxon>Eukaryota</taxon>
        <taxon>Metazoa</taxon>
        <taxon>Ecdysozoa</taxon>
        <taxon>Arthropoda</taxon>
        <taxon>Hexapoda</taxon>
        <taxon>Insecta</taxon>
        <taxon>Pterygota</taxon>
        <taxon>Neoptera</taxon>
        <taxon>Paraneoptera</taxon>
        <taxon>Hemiptera</taxon>
        <taxon>Heteroptera</taxon>
        <taxon>Panheteroptera</taxon>
        <taxon>Cimicomorpha</taxon>
        <taxon>Miridae</taxon>
        <taxon>Mirini</taxon>
        <taxon>Lygus</taxon>
    </lineage>
</organism>